<feature type="transmembrane region" description="Helical" evidence="1">
    <location>
        <begin position="34"/>
        <end position="57"/>
    </location>
</feature>
<name>A0A1M6LWC5_9FIRM</name>
<keyword evidence="3" id="KW-1185">Reference proteome</keyword>
<sequence length="131" mass="14596">MSIMSIILLIPFIILFFAGIVILQIVLSKNKNKWLGLILPMVFLLISLMGVLGISFYPTQTTQMHTVTENGVVIDKVIESSPGDAGSLLITAVVTFFVYNIPTVILLLIYAACRKNIKKNQRLDKMKVQDL</sequence>
<evidence type="ECO:0000313" key="3">
    <source>
        <dbReference type="Proteomes" id="UP000184386"/>
    </source>
</evidence>
<proteinExistence type="predicted"/>
<dbReference type="EMBL" id="FRAC01000007">
    <property type="protein sequence ID" value="SHJ75476.1"/>
    <property type="molecule type" value="Genomic_DNA"/>
</dbReference>
<dbReference type="Proteomes" id="UP000184386">
    <property type="component" value="Unassembled WGS sequence"/>
</dbReference>
<reference evidence="2 3" key="1">
    <citation type="submission" date="2016-11" db="EMBL/GenBank/DDBJ databases">
        <authorList>
            <person name="Jaros S."/>
            <person name="Januszkiewicz K."/>
            <person name="Wedrychowicz H."/>
        </authorList>
    </citation>
    <scope>NUCLEOTIDE SEQUENCE [LARGE SCALE GENOMIC DNA]</scope>
    <source>
        <strain evidence="2 3">DSM 15929</strain>
    </source>
</reference>
<keyword evidence="1" id="KW-0472">Membrane</keyword>
<protein>
    <submittedName>
        <fullName evidence="2">Uncharacterized protein</fullName>
    </submittedName>
</protein>
<dbReference type="AlphaFoldDB" id="A0A1M6LWC5"/>
<dbReference type="RefSeq" id="WP_073273093.1">
    <property type="nucleotide sequence ID" value="NZ_FRAC01000007.1"/>
</dbReference>
<keyword evidence="1" id="KW-0812">Transmembrane</keyword>
<feature type="transmembrane region" description="Helical" evidence="1">
    <location>
        <begin position="88"/>
        <end position="113"/>
    </location>
</feature>
<evidence type="ECO:0000313" key="2">
    <source>
        <dbReference type="EMBL" id="SHJ75476.1"/>
    </source>
</evidence>
<evidence type="ECO:0000256" key="1">
    <source>
        <dbReference type="SAM" id="Phobius"/>
    </source>
</evidence>
<gene>
    <name evidence="2" type="ORF">SAMN02745136_00741</name>
</gene>
<accession>A0A1M6LWC5</accession>
<organism evidence="2 3">
    <name type="scientific">Anaerocolumna jejuensis DSM 15929</name>
    <dbReference type="NCBI Taxonomy" id="1121322"/>
    <lineage>
        <taxon>Bacteria</taxon>
        <taxon>Bacillati</taxon>
        <taxon>Bacillota</taxon>
        <taxon>Clostridia</taxon>
        <taxon>Lachnospirales</taxon>
        <taxon>Lachnospiraceae</taxon>
        <taxon>Anaerocolumna</taxon>
    </lineage>
</organism>
<feature type="transmembrane region" description="Helical" evidence="1">
    <location>
        <begin position="6"/>
        <end position="27"/>
    </location>
</feature>
<dbReference type="STRING" id="1121322.SAMN02745136_00741"/>
<keyword evidence="1" id="KW-1133">Transmembrane helix</keyword>